<feature type="non-terminal residue" evidence="1">
    <location>
        <position position="42"/>
    </location>
</feature>
<dbReference type="Proteomes" id="UP000236291">
    <property type="component" value="Unassembled WGS sequence"/>
</dbReference>
<accession>A0A2K3JMX1</accession>
<evidence type="ECO:0000313" key="1">
    <source>
        <dbReference type="EMBL" id="PNX55393.1"/>
    </source>
</evidence>
<dbReference type="AlphaFoldDB" id="A0A2K3JMX1"/>
<reference evidence="1 2" key="2">
    <citation type="journal article" date="2017" name="Front. Plant Sci.">
        <title>Gene Classification and Mining of Molecular Markers Useful in Red Clover (Trifolium pratense) Breeding.</title>
        <authorList>
            <person name="Istvanek J."/>
            <person name="Dluhosova J."/>
            <person name="Dluhos P."/>
            <person name="Patkova L."/>
            <person name="Nedelnik J."/>
            <person name="Repkova J."/>
        </authorList>
    </citation>
    <scope>NUCLEOTIDE SEQUENCE [LARGE SCALE GENOMIC DNA]</scope>
    <source>
        <strain evidence="2">cv. Tatra</strain>
        <tissue evidence="1">Young leaves</tissue>
    </source>
</reference>
<protein>
    <submittedName>
        <fullName evidence="1">Uncharacterized protein</fullName>
    </submittedName>
</protein>
<comment type="caution">
    <text evidence="1">The sequence shown here is derived from an EMBL/GenBank/DDBJ whole genome shotgun (WGS) entry which is preliminary data.</text>
</comment>
<name>A0A2K3JMX1_TRIPR</name>
<gene>
    <name evidence="1" type="ORF">L195_g049022</name>
</gene>
<sequence length="42" mass="5097">MEDRRRRQDDTGAMMMEGLRCYRRLKKGRTAVVLEGGVRRWR</sequence>
<proteinExistence type="predicted"/>
<dbReference type="EMBL" id="ASHM01071378">
    <property type="protein sequence ID" value="PNX55393.1"/>
    <property type="molecule type" value="Genomic_DNA"/>
</dbReference>
<reference evidence="1 2" key="1">
    <citation type="journal article" date="2014" name="Am. J. Bot.">
        <title>Genome assembly and annotation for red clover (Trifolium pratense; Fabaceae).</title>
        <authorList>
            <person name="Istvanek J."/>
            <person name="Jaros M."/>
            <person name="Krenek A."/>
            <person name="Repkova J."/>
        </authorList>
    </citation>
    <scope>NUCLEOTIDE SEQUENCE [LARGE SCALE GENOMIC DNA]</scope>
    <source>
        <strain evidence="2">cv. Tatra</strain>
        <tissue evidence="1">Young leaves</tissue>
    </source>
</reference>
<organism evidence="1 2">
    <name type="scientific">Trifolium pratense</name>
    <name type="common">Red clover</name>
    <dbReference type="NCBI Taxonomy" id="57577"/>
    <lineage>
        <taxon>Eukaryota</taxon>
        <taxon>Viridiplantae</taxon>
        <taxon>Streptophyta</taxon>
        <taxon>Embryophyta</taxon>
        <taxon>Tracheophyta</taxon>
        <taxon>Spermatophyta</taxon>
        <taxon>Magnoliopsida</taxon>
        <taxon>eudicotyledons</taxon>
        <taxon>Gunneridae</taxon>
        <taxon>Pentapetalae</taxon>
        <taxon>rosids</taxon>
        <taxon>fabids</taxon>
        <taxon>Fabales</taxon>
        <taxon>Fabaceae</taxon>
        <taxon>Papilionoideae</taxon>
        <taxon>50 kb inversion clade</taxon>
        <taxon>NPAAA clade</taxon>
        <taxon>Hologalegina</taxon>
        <taxon>IRL clade</taxon>
        <taxon>Trifolieae</taxon>
        <taxon>Trifolium</taxon>
    </lineage>
</organism>
<evidence type="ECO:0000313" key="2">
    <source>
        <dbReference type="Proteomes" id="UP000236291"/>
    </source>
</evidence>